<comment type="caution">
    <text evidence="9">The sequence shown here is derived from an EMBL/GenBank/DDBJ whole genome shotgun (WGS) entry which is preliminary data.</text>
</comment>
<evidence type="ECO:0000256" key="7">
    <source>
        <dbReference type="ARBA" id="ARBA00023310"/>
    </source>
</evidence>
<keyword evidence="7 8" id="KW-0066">ATP synthesis</keyword>
<dbReference type="InterPro" id="IPR000711">
    <property type="entry name" value="ATPase_OSCP/dsu"/>
</dbReference>
<keyword evidence="5 8" id="KW-0472">Membrane</keyword>
<evidence type="ECO:0000256" key="6">
    <source>
        <dbReference type="ARBA" id="ARBA00023196"/>
    </source>
</evidence>
<protein>
    <recommendedName>
        <fullName evidence="8">ATP synthase subunit delta</fullName>
    </recommendedName>
    <alternativeName>
        <fullName evidence="8">ATP synthase F(1) sector subunit delta</fullName>
    </alternativeName>
    <alternativeName>
        <fullName evidence="8">F-type ATPase subunit delta</fullName>
        <shortName evidence="8">F-ATPase subunit delta</shortName>
    </alternativeName>
</protein>
<reference evidence="9" key="1">
    <citation type="submission" date="2015-08" db="EMBL/GenBank/DDBJ databases">
        <title>Complete DNA Sequence of Pseudomonas syringae pv. actinidiae, the Causal Agent of Kiwifruit Canker Disease.</title>
        <authorList>
            <person name="Rikkerink E.H.A."/>
            <person name="Fineran P.C."/>
        </authorList>
    </citation>
    <scope>NUCLEOTIDE SEQUENCE</scope>
    <source>
        <strain evidence="9">DSM 13666</strain>
    </source>
</reference>
<accession>A0A0M0KGB1</accession>
<dbReference type="InterPro" id="IPR020781">
    <property type="entry name" value="ATPase_OSCP/d_CS"/>
</dbReference>
<dbReference type="EMBL" id="LILD01000001">
    <property type="protein sequence ID" value="KOO37612.1"/>
    <property type="molecule type" value="Genomic_DNA"/>
</dbReference>
<dbReference type="InterPro" id="IPR026015">
    <property type="entry name" value="ATP_synth_OSCP/delta_N_sf"/>
</dbReference>
<evidence type="ECO:0000256" key="1">
    <source>
        <dbReference type="ARBA" id="ARBA00004370"/>
    </source>
</evidence>
<dbReference type="RefSeq" id="WP_053430164.1">
    <property type="nucleotide sequence ID" value="NZ_CP040441.1"/>
</dbReference>
<keyword evidence="8" id="KW-1003">Cell membrane</keyword>
<keyword evidence="2 8" id="KW-0813">Transport</keyword>
<dbReference type="PANTHER" id="PTHR11910">
    <property type="entry name" value="ATP SYNTHASE DELTA CHAIN"/>
    <property type="match status" value="1"/>
</dbReference>
<sequence>MSNHAVANRYAVALFELAQEKGLHESFVSELELIKAVFQDTPELMQFLTHPKTELTQKRELLEKTFKGKVNDTIFNTLVVLVERKRIDLIIPVVQKFKSLSYDAQKIAEAFVYSAKPLSEAEKDQLSVLFAKKVGKAKLLIENIVDPSVIGGLKIRIGDRIYDGSIKGQLDVLHRELVSGPRS</sequence>
<evidence type="ECO:0000256" key="5">
    <source>
        <dbReference type="ARBA" id="ARBA00023136"/>
    </source>
</evidence>
<evidence type="ECO:0000256" key="3">
    <source>
        <dbReference type="ARBA" id="ARBA00022781"/>
    </source>
</evidence>
<comment type="function">
    <text evidence="8">F(1)F(0) ATP synthase produces ATP from ADP in the presence of a proton or sodium gradient. F-type ATPases consist of two structural domains, F(1) containing the extramembraneous catalytic core and F(0) containing the membrane proton channel, linked together by a central stalk and a peripheral stalk. During catalysis, ATP synthesis in the catalytic domain of F(1) is coupled via a rotary mechanism of the central stalk subunits to proton translocation.</text>
</comment>
<comment type="function">
    <text evidence="8">This protein is part of the stalk that links CF(0) to CF(1). It either transmits conformational changes from CF(0) to CF(1) or is implicated in proton conduction.</text>
</comment>
<comment type="subcellular location">
    <subcellularLocation>
        <location evidence="8">Cell membrane</location>
        <topology evidence="8">Peripheral membrane protein</topology>
    </subcellularLocation>
    <subcellularLocation>
        <location evidence="1">Membrane</location>
    </subcellularLocation>
</comment>
<keyword evidence="4 8" id="KW-0406">Ion transport</keyword>
<dbReference type="Pfam" id="PF00213">
    <property type="entry name" value="OSCP"/>
    <property type="match status" value="1"/>
</dbReference>
<evidence type="ECO:0000313" key="9">
    <source>
        <dbReference type="EMBL" id="KOO37612.1"/>
    </source>
</evidence>
<dbReference type="AlphaFoldDB" id="A0A0M0KGB1"/>
<evidence type="ECO:0000256" key="8">
    <source>
        <dbReference type="HAMAP-Rule" id="MF_01416"/>
    </source>
</evidence>
<gene>
    <name evidence="8" type="primary">atpH</name>
    <name evidence="9" type="ORF">AMD02_01195</name>
</gene>
<dbReference type="PRINTS" id="PR00125">
    <property type="entry name" value="ATPASEDELTA"/>
</dbReference>
<keyword evidence="3 8" id="KW-0375">Hydrogen ion transport</keyword>
<name>A0A0M0KGB1_ALKHA</name>
<comment type="similarity">
    <text evidence="8">Belongs to the ATPase delta chain family.</text>
</comment>
<organism evidence="9">
    <name type="scientific">Halalkalibacterium halodurans</name>
    <name type="common">Bacillus halodurans</name>
    <dbReference type="NCBI Taxonomy" id="86665"/>
    <lineage>
        <taxon>Bacteria</taxon>
        <taxon>Bacillati</taxon>
        <taxon>Bacillota</taxon>
        <taxon>Bacilli</taxon>
        <taxon>Bacillales</taxon>
        <taxon>Bacillaceae</taxon>
        <taxon>Halalkalibacterium (ex Joshi et al. 2022)</taxon>
    </lineage>
</organism>
<dbReference type="PROSITE" id="PS00389">
    <property type="entry name" value="ATPASE_DELTA"/>
    <property type="match status" value="1"/>
</dbReference>
<dbReference type="Gene3D" id="1.10.520.20">
    <property type="entry name" value="N-terminal domain of the delta subunit of the F1F0-ATP synthase"/>
    <property type="match status" value="1"/>
</dbReference>
<proteinExistence type="inferred from homology"/>
<keyword evidence="6 8" id="KW-0139">CF(1)</keyword>
<dbReference type="NCBIfam" id="NF004403">
    <property type="entry name" value="PRK05758.2-4"/>
    <property type="match status" value="1"/>
</dbReference>
<dbReference type="GO" id="GO:0005886">
    <property type="term" value="C:plasma membrane"/>
    <property type="evidence" value="ECO:0007669"/>
    <property type="project" value="UniProtKB-SubCell"/>
</dbReference>
<evidence type="ECO:0000256" key="4">
    <source>
        <dbReference type="ARBA" id="ARBA00023065"/>
    </source>
</evidence>
<dbReference type="PATRIC" id="fig|136160.3.peg.429"/>
<dbReference type="GeneID" id="87599304"/>
<dbReference type="GO" id="GO:0045259">
    <property type="term" value="C:proton-transporting ATP synthase complex"/>
    <property type="evidence" value="ECO:0007669"/>
    <property type="project" value="UniProtKB-KW"/>
</dbReference>
<dbReference type="GO" id="GO:0046933">
    <property type="term" value="F:proton-transporting ATP synthase activity, rotational mechanism"/>
    <property type="evidence" value="ECO:0007669"/>
    <property type="project" value="UniProtKB-UniRule"/>
</dbReference>
<dbReference type="HAMAP" id="MF_01416">
    <property type="entry name" value="ATP_synth_delta_bact"/>
    <property type="match status" value="1"/>
</dbReference>
<dbReference type="SUPFAM" id="SSF47928">
    <property type="entry name" value="N-terminal domain of the delta subunit of the F1F0-ATP synthase"/>
    <property type="match status" value="1"/>
</dbReference>
<evidence type="ECO:0000256" key="2">
    <source>
        <dbReference type="ARBA" id="ARBA00022448"/>
    </source>
</evidence>
<dbReference type="NCBIfam" id="TIGR01145">
    <property type="entry name" value="ATP_synt_delta"/>
    <property type="match status" value="1"/>
</dbReference>